<keyword evidence="3" id="KW-1185">Reference proteome</keyword>
<dbReference type="EMBL" id="AP025591">
    <property type="protein sequence ID" value="BDG04941.1"/>
    <property type="molecule type" value="Genomic_DNA"/>
</dbReference>
<sequence>MPTPVPEIPAYYDTAEARKKLLKHLASRQPLSRGRQPFGPQAPPPRTEDDAERPFRLFFYAIQRDLDAADGLVRVELKRGGPDGPDETLLVFSTDLVAFPVVAYTDERHVRVDTEPSRVARADALALHLNRTRRVEETVDPGKVPDRPPATVLIEAVQKEWVKGTP</sequence>
<evidence type="ECO:0000313" key="2">
    <source>
        <dbReference type="EMBL" id="BDG04941.1"/>
    </source>
</evidence>
<evidence type="ECO:0000313" key="3">
    <source>
        <dbReference type="Proteomes" id="UP001162891"/>
    </source>
</evidence>
<name>A0ABM7WZH4_9BACT</name>
<gene>
    <name evidence="2" type="ORF">AMOR_39370</name>
</gene>
<reference evidence="3" key="1">
    <citation type="journal article" date="2022" name="Int. J. Syst. Evol. Microbiol.">
        <title>Anaeromyxobacter oryzae sp. nov., Anaeromyxobacter diazotrophicus sp. nov. and Anaeromyxobacter paludicola sp. nov., isolated from paddy soils.</title>
        <authorList>
            <person name="Itoh H."/>
            <person name="Xu Z."/>
            <person name="Mise K."/>
            <person name="Masuda Y."/>
            <person name="Ushijima N."/>
            <person name="Hayakawa C."/>
            <person name="Shiratori Y."/>
            <person name="Senoo K."/>
        </authorList>
    </citation>
    <scope>NUCLEOTIDE SEQUENCE [LARGE SCALE GENOMIC DNA]</scope>
    <source>
        <strain evidence="3">Red232</strain>
    </source>
</reference>
<protein>
    <submittedName>
        <fullName evidence="2">Uncharacterized protein</fullName>
    </submittedName>
</protein>
<dbReference type="Proteomes" id="UP001162891">
    <property type="component" value="Chromosome"/>
</dbReference>
<organism evidence="2 3">
    <name type="scientific">Anaeromyxobacter oryzae</name>
    <dbReference type="NCBI Taxonomy" id="2918170"/>
    <lineage>
        <taxon>Bacteria</taxon>
        <taxon>Pseudomonadati</taxon>
        <taxon>Myxococcota</taxon>
        <taxon>Myxococcia</taxon>
        <taxon>Myxococcales</taxon>
        <taxon>Cystobacterineae</taxon>
        <taxon>Anaeromyxobacteraceae</taxon>
        <taxon>Anaeromyxobacter</taxon>
    </lineage>
</organism>
<feature type="region of interest" description="Disordered" evidence="1">
    <location>
        <begin position="23"/>
        <end position="50"/>
    </location>
</feature>
<accession>A0ABM7WZH4</accession>
<proteinExistence type="predicted"/>
<evidence type="ECO:0000256" key="1">
    <source>
        <dbReference type="SAM" id="MobiDB-lite"/>
    </source>
</evidence>
<dbReference type="RefSeq" id="WP_248353455.1">
    <property type="nucleotide sequence ID" value="NZ_AP025591.1"/>
</dbReference>